<dbReference type="HOGENOM" id="CLU_010686_18_13_6"/>
<dbReference type="Gene3D" id="3.90.1750.20">
    <property type="entry name" value="Putative Large Serine Recombinase, Chain B, Domain 2"/>
    <property type="match status" value="1"/>
</dbReference>
<dbReference type="InterPro" id="IPR038109">
    <property type="entry name" value="DNA_bind_recomb_sf"/>
</dbReference>
<dbReference type="PANTHER" id="PTHR30461:SF23">
    <property type="entry name" value="DNA RECOMBINASE-RELATED"/>
    <property type="match status" value="1"/>
</dbReference>
<dbReference type="PROSITE" id="PS51736">
    <property type="entry name" value="RECOMBINASES_3"/>
    <property type="match status" value="1"/>
</dbReference>
<dbReference type="Gene3D" id="3.40.50.1390">
    <property type="entry name" value="Resolvase, N-terminal catalytic domain"/>
    <property type="match status" value="1"/>
</dbReference>
<dbReference type="GO" id="GO:0000150">
    <property type="term" value="F:DNA strand exchange activity"/>
    <property type="evidence" value="ECO:0007669"/>
    <property type="project" value="InterPro"/>
</dbReference>
<dbReference type="InterPro" id="IPR025827">
    <property type="entry name" value="Zn_ribbon_recom_dom"/>
</dbReference>
<dbReference type="InterPro" id="IPR011109">
    <property type="entry name" value="DNA_bind_recombinase_dom"/>
</dbReference>
<sequence>MQEKIMTMKNKRAAIYARFSSDRQNDKSCRDQIDLASMWAQHNGFEIVNSYQDAAISGASTHNRPALAKLMRDAELGKFDTVICEALDRLSRDQADLAQIRKTLAFHNVTIHTVQDGEVGTIHIGIKGLMGELYLADLAQKTKRGLQAVVNDGRQAGGKSYGYDSIGGGELVINEKQAVVIERIFNEYSHNKTPREIARDLNADNIPSPRGGKWNASTINGSRQRQNGILQNHLYIGKTVWNRQRFIKDPSTGKRVSRANPPEEWVYHDAPDLRIIEDELWHAVTNLKTSKSQSQYKRARKPKHVFSGMIKCGCCGASYTIFTTDRLMCAGNRERGDCDNKRTITRQHIEKRVLSALHAHLAEPELIVEYVKAYQDERRRLQKSERGDFQKKKKQINSLTIEIDRGVDLLLKGLAPDSLALKIKQMEVEKKHLEEELAQQQQRIEPVIIHPAAAEKYKNIVASLQSHMENIEEGLSRDDIFREVRKMVDKIVITPTPGNVGIEVHGQLAALLNIQDDPICMGSMVAGAGFEPTTFGL</sequence>
<name>C0N424_9GAMM</name>
<dbReference type="InterPro" id="IPR006119">
    <property type="entry name" value="Resolv_N"/>
</dbReference>
<keyword evidence="4" id="KW-1185">Reference proteome</keyword>
<dbReference type="GO" id="GO:0003677">
    <property type="term" value="F:DNA binding"/>
    <property type="evidence" value="ECO:0007669"/>
    <property type="project" value="InterPro"/>
</dbReference>
<dbReference type="Proteomes" id="UP000004679">
    <property type="component" value="Unassembled WGS sequence"/>
</dbReference>
<feature type="domain" description="Recombinase" evidence="2">
    <location>
        <begin position="160"/>
        <end position="295"/>
    </location>
</feature>
<dbReference type="PANTHER" id="PTHR30461">
    <property type="entry name" value="DNA-INVERTASE FROM LAMBDOID PROPHAGE"/>
    <property type="match status" value="1"/>
</dbReference>
<dbReference type="RefSeq" id="WP_008290675.1">
    <property type="nucleotide sequence ID" value="NZ_GG657892.1"/>
</dbReference>
<evidence type="ECO:0000313" key="3">
    <source>
        <dbReference type="EMBL" id="EEF80622.1"/>
    </source>
</evidence>
<evidence type="ECO:0000259" key="1">
    <source>
        <dbReference type="PROSITE" id="PS51736"/>
    </source>
</evidence>
<dbReference type="Pfam" id="PF13408">
    <property type="entry name" value="Zn_ribbon_recom"/>
    <property type="match status" value="1"/>
</dbReference>
<accession>C0N424</accession>
<dbReference type="Pfam" id="PF00239">
    <property type="entry name" value="Resolvase"/>
    <property type="match status" value="1"/>
</dbReference>
<organism evidence="3 4">
    <name type="scientific">Methylophaga thiooxydans DMS010</name>
    <dbReference type="NCBI Taxonomy" id="637616"/>
    <lineage>
        <taxon>Bacteria</taxon>
        <taxon>Pseudomonadati</taxon>
        <taxon>Pseudomonadota</taxon>
        <taxon>Gammaproteobacteria</taxon>
        <taxon>Thiotrichales</taxon>
        <taxon>Piscirickettsiaceae</taxon>
        <taxon>Methylophaga</taxon>
    </lineage>
</organism>
<protein>
    <submittedName>
        <fullName evidence="3">Resolvase, N terminal domain family</fullName>
    </submittedName>
</protein>
<dbReference type="PROSITE" id="PS51737">
    <property type="entry name" value="RECOMBINASE_DNA_BIND"/>
    <property type="match status" value="1"/>
</dbReference>
<reference evidence="3 4" key="1">
    <citation type="journal article" date="2011" name="J. Bacteriol.">
        <title>Draft genome sequence of the chemolithoheterotrophic, halophilic methylotroph Methylophaga thiooxydans DMS010.</title>
        <authorList>
            <person name="Boden R."/>
            <person name="Ferriera S."/>
            <person name="Johnson J."/>
            <person name="Kelly D.P."/>
            <person name="Murrell J.C."/>
            <person name="Schafer H."/>
        </authorList>
    </citation>
    <scope>NUCLEOTIDE SEQUENCE [LARGE SCALE GENOMIC DNA]</scope>
    <source>
        <strain evidence="3 4">DMS010</strain>
    </source>
</reference>
<dbReference type="SUPFAM" id="SSF53041">
    <property type="entry name" value="Resolvase-like"/>
    <property type="match status" value="1"/>
</dbReference>
<dbReference type="SMART" id="SM00857">
    <property type="entry name" value="Resolvase"/>
    <property type="match status" value="1"/>
</dbReference>
<feature type="domain" description="Resolvase/invertase-type recombinase catalytic" evidence="1">
    <location>
        <begin position="12"/>
        <end position="161"/>
    </location>
</feature>
<dbReference type="InterPro" id="IPR036162">
    <property type="entry name" value="Resolvase-like_N_sf"/>
</dbReference>
<evidence type="ECO:0000259" key="2">
    <source>
        <dbReference type="PROSITE" id="PS51737"/>
    </source>
</evidence>
<dbReference type="CDD" id="cd00338">
    <property type="entry name" value="Ser_Recombinase"/>
    <property type="match status" value="1"/>
</dbReference>
<gene>
    <name evidence="3" type="ORF">MDMS009_947</name>
</gene>
<dbReference type="InterPro" id="IPR050639">
    <property type="entry name" value="SSR_resolvase"/>
</dbReference>
<dbReference type="AlphaFoldDB" id="C0N424"/>
<dbReference type="EMBL" id="GG657892">
    <property type="protein sequence ID" value="EEF80622.1"/>
    <property type="molecule type" value="Genomic_DNA"/>
</dbReference>
<proteinExistence type="predicted"/>
<dbReference type="Pfam" id="PF07508">
    <property type="entry name" value="Recombinase"/>
    <property type="match status" value="1"/>
</dbReference>
<evidence type="ECO:0000313" key="4">
    <source>
        <dbReference type="Proteomes" id="UP000004679"/>
    </source>
</evidence>